<feature type="compositionally biased region" description="Basic residues" evidence="1">
    <location>
        <begin position="114"/>
        <end position="130"/>
    </location>
</feature>
<feature type="region of interest" description="Disordered" evidence="1">
    <location>
        <begin position="31"/>
        <end position="169"/>
    </location>
</feature>
<feature type="signal peptide" evidence="2">
    <location>
        <begin position="1"/>
        <end position="22"/>
    </location>
</feature>
<evidence type="ECO:0000313" key="4">
    <source>
        <dbReference type="Proteomes" id="UP001620626"/>
    </source>
</evidence>
<sequence>MNLFLMCSIPLFFLFAFTKIGAIDETEKTITSDQKTGGKMISEQRRVKRNIPLSQREQQQNESEGEEAEEEEEERGGGRGGRGRGGQKRKMKHREEEEEETEEDEEEHNFGTGRGRRMGAKRQRMARQNRRWPNGGRQRPNRRRGGGAWGGTGRRQRVTKQKERKSHGHGIWKGAAIGGALLGTVGTLMGSTVGYNMGQSQNMNQVLMGGGQMGVGVPPMCGCNGCLPCGTSGGGITYNLANPSVHQLLPPFLNSHVMF</sequence>
<gene>
    <name evidence="3" type="ORF">niasHT_021494</name>
</gene>
<proteinExistence type="predicted"/>
<feature type="compositionally biased region" description="Acidic residues" evidence="1">
    <location>
        <begin position="96"/>
        <end position="107"/>
    </location>
</feature>
<evidence type="ECO:0000256" key="1">
    <source>
        <dbReference type="SAM" id="MobiDB-lite"/>
    </source>
</evidence>
<keyword evidence="4" id="KW-1185">Reference proteome</keyword>
<feature type="compositionally biased region" description="Acidic residues" evidence="1">
    <location>
        <begin position="63"/>
        <end position="74"/>
    </location>
</feature>
<feature type="compositionally biased region" description="Basic residues" evidence="1">
    <location>
        <begin position="81"/>
        <end position="92"/>
    </location>
</feature>
<dbReference type="AlphaFoldDB" id="A0ABD2KEQ7"/>
<accession>A0ABD2KEQ7</accession>
<feature type="chain" id="PRO_5044795644" evidence="2">
    <location>
        <begin position="23"/>
        <end position="259"/>
    </location>
</feature>
<protein>
    <submittedName>
        <fullName evidence="3">Uncharacterized protein</fullName>
    </submittedName>
</protein>
<comment type="caution">
    <text evidence="3">The sequence shown here is derived from an EMBL/GenBank/DDBJ whole genome shotgun (WGS) entry which is preliminary data.</text>
</comment>
<name>A0ABD2KEQ7_9BILA</name>
<keyword evidence="2" id="KW-0732">Signal</keyword>
<evidence type="ECO:0000313" key="3">
    <source>
        <dbReference type="EMBL" id="KAL3101376.1"/>
    </source>
</evidence>
<organism evidence="3 4">
    <name type="scientific">Heterodera trifolii</name>
    <dbReference type="NCBI Taxonomy" id="157864"/>
    <lineage>
        <taxon>Eukaryota</taxon>
        <taxon>Metazoa</taxon>
        <taxon>Ecdysozoa</taxon>
        <taxon>Nematoda</taxon>
        <taxon>Chromadorea</taxon>
        <taxon>Rhabditida</taxon>
        <taxon>Tylenchina</taxon>
        <taxon>Tylenchomorpha</taxon>
        <taxon>Tylenchoidea</taxon>
        <taxon>Heteroderidae</taxon>
        <taxon>Heteroderinae</taxon>
        <taxon>Heterodera</taxon>
    </lineage>
</organism>
<reference evidence="3 4" key="1">
    <citation type="submission" date="2024-10" db="EMBL/GenBank/DDBJ databases">
        <authorList>
            <person name="Kim D."/>
        </authorList>
    </citation>
    <scope>NUCLEOTIDE SEQUENCE [LARGE SCALE GENOMIC DNA]</scope>
    <source>
        <strain evidence="3">BH-2024</strain>
    </source>
</reference>
<dbReference type="Proteomes" id="UP001620626">
    <property type="component" value="Unassembled WGS sequence"/>
</dbReference>
<feature type="compositionally biased region" description="Basic residues" evidence="1">
    <location>
        <begin position="154"/>
        <end position="169"/>
    </location>
</feature>
<dbReference type="EMBL" id="JBICBT010000782">
    <property type="protein sequence ID" value="KAL3101376.1"/>
    <property type="molecule type" value="Genomic_DNA"/>
</dbReference>
<evidence type="ECO:0000256" key="2">
    <source>
        <dbReference type="SAM" id="SignalP"/>
    </source>
</evidence>